<dbReference type="STRING" id="857290.HMPREF9156_00302"/>
<dbReference type="AlphaFoldDB" id="J0DGS8"/>
<name>J0DGS8_9BIFI</name>
<reference evidence="1 2" key="1">
    <citation type="submission" date="2012-01" db="EMBL/GenBank/DDBJ databases">
        <title>The Genome Sequence of Scardovia wiggsiae F0424.</title>
        <authorList>
            <consortium name="The Broad Institute Genome Sequencing Platform"/>
            <person name="Earl A."/>
            <person name="Ward D."/>
            <person name="Feldgarden M."/>
            <person name="Gevers D."/>
            <person name="Izard J."/>
            <person name="Ganesan A."/>
            <person name="Baranova O.V."/>
            <person name="Blanton J.M."/>
            <person name="Tanner A.C."/>
            <person name="Mathney J."/>
            <person name="Dewhirst F.E."/>
            <person name="Young S.K."/>
            <person name="Zeng Q."/>
            <person name="Gargeya S."/>
            <person name="Fitzgerald M."/>
            <person name="Haas B."/>
            <person name="Abouelleil A."/>
            <person name="Alvarado L."/>
            <person name="Arachchi H.M."/>
            <person name="Berlin A."/>
            <person name="Chapman S.B."/>
            <person name="Gearin G."/>
            <person name="Goldberg J."/>
            <person name="Griggs A."/>
            <person name="Gujja S."/>
            <person name="Hansen M."/>
            <person name="Heiman D."/>
            <person name="Howarth C."/>
            <person name="Larimer J."/>
            <person name="Lui A."/>
            <person name="MacDonald P.J.P."/>
            <person name="McCowen C."/>
            <person name="Montmayeur A."/>
            <person name="Murphy C."/>
            <person name="Neiman D."/>
            <person name="Pearson M."/>
            <person name="Priest M."/>
            <person name="Roberts A."/>
            <person name="Saif S."/>
            <person name="Shea T."/>
            <person name="Sisk P."/>
            <person name="Stolte C."/>
            <person name="Sykes S."/>
            <person name="Wortman J."/>
            <person name="Nusbaum C."/>
            <person name="Birren B."/>
        </authorList>
    </citation>
    <scope>NUCLEOTIDE SEQUENCE [LARGE SCALE GENOMIC DNA]</scope>
    <source>
        <strain evidence="1 2">F0424</strain>
    </source>
</reference>
<evidence type="ECO:0000313" key="2">
    <source>
        <dbReference type="Proteomes" id="UP000006415"/>
    </source>
</evidence>
<comment type="caution">
    <text evidence="1">The sequence shown here is derived from an EMBL/GenBank/DDBJ whole genome shotgun (WGS) entry which is preliminary data.</text>
</comment>
<keyword evidence="2" id="KW-1185">Reference proteome</keyword>
<gene>
    <name evidence="1" type="ORF">HMPREF9156_00302</name>
</gene>
<protein>
    <submittedName>
        <fullName evidence="1">Uncharacterized protein</fullName>
    </submittedName>
</protein>
<dbReference type="Proteomes" id="UP000006415">
    <property type="component" value="Unassembled WGS sequence"/>
</dbReference>
<sequence length="56" mass="6196">MFSGFIINFDMVEKCYKINTKMQEKIMNEIGVNAQKVCMGGCVVLIASACPSMVET</sequence>
<dbReference type="EMBL" id="AGZS01000001">
    <property type="protein sequence ID" value="EJD65538.1"/>
    <property type="molecule type" value="Genomic_DNA"/>
</dbReference>
<evidence type="ECO:0000313" key="1">
    <source>
        <dbReference type="EMBL" id="EJD65538.1"/>
    </source>
</evidence>
<dbReference type="HOGENOM" id="CLU_3011756_0_0_11"/>
<proteinExistence type="predicted"/>
<accession>J0DGS8</accession>
<organism evidence="1 2">
    <name type="scientific">Scardovia wiggsiae F0424</name>
    <dbReference type="NCBI Taxonomy" id="857290"/>
    <lineage>
        <taxon>Bacteria</taxon>
        <taxon>Bacillati</taxon>
        <taxon>Actinomycetota</taxon>
        <taxon>Actinomycetes</taxon>
        <taxon>Bifidobacteriales</taxon>
        <taxon>Bifidobacteriaceae</taxon>
        <taxon>Scardovia</taxon>
    </lineage>
</organism>